<organism evidence="7">
    <name type="scientific">Harpegnathos saltator</name>
    <name type="common">Jerdon's jumping ant</name>
    <dbReference type="NCBI Taxonomy" id="610380"/>
    <lineage>
        <taxon>Eukaryota</taxon>
        <taxon>Metazoa</taxon>
        <taxon>Ecdysozoa</taxon>
        <taxon>Arthropoda</taxon>
        <taxon>Hexapoda</taxon>
        <taxon>Insecta</taxon>
        <taxon>Pterygota</taxon>
        <taxon>Neoptera</taxon>
        <taxon>Endopterygota</taxon>
        <taxon>Hymenoptera</taxon>
        <taxon>Apocrita</taxon>
        <taxon>Aculeata</taxon>
        <taxon>Formicoidea</taxon>
        <taxon>Formicidae</taxon>
        <taxon>Ponerinae</taxon>
        <taxon>Ponerini</taxon>
        <taxon>Harpegnathos</taxon>
    </lineage>
</organism>
<dbReference type="Gene3D" id="3.30.160.60">
    <property type="entry name" value="Classic Zinc Finger"/>
    <property type="match status" value="1"/>
</dbReference>
<dbReference type="InParanoid" id="E2BZE0"/>
<keyword evidence="2 4" id="KW-0863">Zinc-finger</keyword>
<name>E2BZE0_HARSA</name>
<keyword evidence="1" id="KW-0479">Metal-binding</keyword>
<dbReference type="Pfam" id="PF13913">
    <property type="entry name" value="zf-C2HC_2"/>
    <property type="match status" value="1"/>
</dbReference>
<feature type="domain" description="C2HC/C3H-type" evidence="5">
    <location>
        <begin position="227"/>
        <end position="253"/>
    </location>
</feature>
<dbReference type="GO" id="GO:0008270">
    <property type="term" value="F:zinc ion binding"/>
    <property type="evidence" value="ECO:0007669"/>
    <property type="project" value="UniProtKB-KW"/>
</dbReference>
<dbReference type="OrthoDB" id="3176171at2759"/>
<evidence type="ECO:0000256" key="3">
    <source>
        <dbReference type="ARBA" id="ARBA00022833"/>
    </source>
</evidence>
<sequence>MNFDMYTEVTKLQEQVKLLQLENDVLKQHVSISTKSVNIKVTTCGCKGNCASKRCSCVKKNNKCTASCECNSEVCQNQVTFIVLNISLLFRTFLRNFYHILQKLEDQRQEIDQKDKENIFLNGMNTPKKPEELTQNKDVMTTKNILASDKIANDKIDQFNPMKPRHQLSRTPPTKNTIKLEDKNHIDKNTQQSKLSRSPQILVASFNIKRNHEDVEDKVDWEQHVAQLVPCKKCNRSFMPNRIQKHEACCKKI</sequence>
<evidence type="ECO:0000313" key="6">
    <source>
        <dbReference type="EMBL" id="EFN78950.1"/>
    </source>
</evidence>
<dbReference type="Proteomes" id="UP000008237">
    <property type="component" value="Unassembled WGS sequence"/>
</dbReference>
<keyword evidence="7" id="KW-1185">Reference proteome</keyword>
<evidence type="ECO:0000256" key="2">
    <source>
        <dbReference type="ARBA" id="ARBA00022771"/>
    </source>
</evidence>
<gene>
    <name evidence="6" type="ORF">EAI_12222</name>
</gene>
<dbReference type="PROSITE" id="PS52027">
    <property type="entry name" value="ZF_C2HC_C3H"/>
    <property type="match status" value="1"/>
</dbReference>
<dbReference type="AlphaFoldDB" id="E2BZE0"/>
<proteinExistence type="predicted"/>
<dbReference type="InterPro" id="IPR049899">
    <property type="entry name" value="Znf_C2HC_C3H"/>
</dbReference>
<dbReference type="EMBL" id="GL451589">
    <property type="protein sequence ID" value="EFN78950.1"/>
    <property type="molecule type" value="Genomic_DNA"/>
</dbReference>
<protein>
    <recommendedName>
        <fullName evidence="5">C2HC/C3H-type domain-containing protein</fullName>
    </recommendedName>
</protein>
<keyword evidence="3" id="KW-0862">Zinc</keyword>
<evidence type="ECO:0000256" key="1">
    <source>
        <dbReference type="ARBA" id="ARBA00022723"/>
    </source>
</evidence>
<reference evidence="6 7" key="1">
    <citation type="journal article" date="2010" name="Science">
        <title>Genomic comparison of the ants Camponotus floridanus and Harpegnathos saltator.</title>
        <authorList>
            <person name="Bonasio R."/>
            <person name="Zhang G."/>
            <person name="Ye C."/>
            <person name="Mutti N.S."/>
            <person name="Fang X."/>
            <person name="Qin N."/>
            <person name="Donahue G."/>
            <person name="Yang P."/>
            <person name="Li Q."/>
            <person name="Li C."/>
            <person name="Zhang P."/>
            <person name="Huang Z."/>
            <person name="Berger S.L."/>
            <person name="Reinberg D."/>
            <person name="Wang J."/>
            <person name="Liebig J."/>
        </authorList>
    </citation>
    <scope>NUCLEOTIDE SEQUENCE [LARGE SCALE GENOMIC DNA]</scope>
    <source>
        <strain evidence="6 7">R22 G/1</strain>
    </source>
</reference>
<dbReference type="STRING" id="610380.E2BZE0"/>
<dbReference type="OMA" id="KCKRTFM"/>
<accession>E2BZE0</accession>
<evidence type="ECO:0000313" key="7">
    <source>
        <dbReference type="Proteomes" id="UP000008237"/>
    </source>
</evidence>
<evidence type="ECO:0000256" key="4">
    <source>
        <dbReference type="PROSITE-ProRule" id="PRU01371"/>
    </source>
</evidence>
<evidence type="ECO:0000259" key="5">
    <source>
        <dbReference type="PROSITE" id="PS52027"/>
    </source>
</evidence>